<dbReference type="OrthoDB" id="10547158at2759"/>
<evidence type="ECO:0000313" key="2">
    <source>
        <dbReference type="Proteomes" id="UP000591131"/>
    </source>
</evidence>
<dbReference type="Proteomes" id="UP000591131">
    <property type="component" value="Unassembled WGS sequence"/>
</dbReference>
<keyword evidence="2" id="KW-1185">Reference proteome</keyword>
<dbReference type="EMBL" id="JAAPAO010000299">
    <property type="protein sequence ID" value="KAF4664028.1"/>
    <property type="molecule type" value="Genomic_DNA"/>
</dbReference>
<accession>A0A7J6LXK4</accession>
<gene>
    <name evidence="1" type="ORF">FOL47_005338</name>
</gene>
<dbReference type="AlphaFoldDB" id="A0A7J6LXK4"/>
<evidence type="ECO:0000313" key="1">
    <source>
        <dbReference type="EMBL" id="KAF4664028.1"/>
    </source>
</evidence>
<sequence length="554" mass="61076">MSYSSTMEDSSLDDEPFLASSVLERVTEASSDDVGVPWGRVKRMYAEELSTAALQSSVNGDVLLLSHEEEGQGSARIYRPRYGISPLPSWLWRPPPKQRVGRCCDLCTQYDGIVEDTGLAVVLNTVDMPGPIALVLDVAVAVVISGLLVLLDFDTFMAFHRPPFVRRIPIPTLTDPIASLGYFPTGVPLVMLASHQFGVTIANTISCELTVAGLCLPPVSQPERRVYPMNATSEQLPRIAVETESTVECWRLSSPPMDAVTVLGKGAINKDMLHRLVVRAYRESPCRAFVAAQGNPEAAPLMRTLWACCGGGGGGCPARVYQTNREAAAPEPRCFSSIQAVQEGLPAEEFHAFATRLMLRLLGNLPSLSEVPMSDLVPLEEMPPGFPALLRPKVRLLERTSLGKIEQLVGSSLTAEMKGIDKAILISVEELLGRLREVSEDLWESLWALRVYCCVRFRRDLRYVGRVLGIHPRVLFGGVKREQLFLLRILEDVSPSDKEDLVRGMRGYLPCVKWIPALRERGEAALERHGLRQCQLAGAQTRHELRSSSLLTPL</sequence>
<proteinExistence type="predicted"/>
<reference evidence="1 2" key="1">
    <citation type="submission" date="2020-04" db="EMBL/GenBank/DDBJ databases">
        <title>Perkinsus chesapeaki whole genome sequence.</title>
        <authorList>
            <person name="Bogema D.R."/>
        </authorList>
    </citation>
    <scope>NUCLEOTIDE SEQUENCE [LARGE SCALE GENOMIC DNA]</scope>
    <source>
        <strain evidence="1">ATCC PRA-425</strain>
    </source>
</reference>
<name>A0A7J6LXK4_PERCH</name>
<protein>
    <submittedName>
        <fullName evidence="1">Uncharacterized protein</fullName>
    </submittedName>
</protein>
<organism evidence="1 2">
    <name type="scientific">Perkinsus chesapeaki</name>
    <name type="common">Clam parasite</name>
    <name type="synonym">Perkinsus andrewsi</name>
    <dbReference type="NCBI Taxonomy" id="330153"/>
    <lineage>
        <taxon>Eukaryota</taxon>
        <taxon>Sar</taxon>
        <taxon>Alveolata</taxon>
        <taxon>Perkinsozoa</taxon>
        <taxon>Perkinsea</taxon>
        <taxon>Perkinsida</taxon>
        <taxon>Perkinsidae</taxon>
        <taxon>Perkinsus</taxon>
    </lineage>
</organism>
<comment type="caution">
    <text evidence="1">The sequence shown here is derived from an EMBL/GenBank/DDBJ whole genome shotgun (WGS) entry which is preliminary data.</text>
</comment>